<name>A0A2G8RYI3_9APHY</name>
<feature type="region of interest" description="Disordered" evidence="1">
    <location>
        <begin position="316"/>
        <end position="455"/>
    </location>
</feature>
<protein>
    <submittedName>
        <fullName evidence="3">Uncharacterized protein</fullName>
    </submittedName>
</protein>
<keyword evidence="2" id="KW-0812">Transmembrane</keyword>
<feature type="transmembrane region" description="Helical" evidence="2">
    <location>
        <begin position="54"/>
        <end position="76"/>
    </location>
</feature>
<keyword evidence="2" id="KW-0472">Membrane</keyword>
<evidence type="ECO:0000313" key="3">
    <source>
        <dbReference type="EMBL" id="PIL26378.1"/>
    </source>
</evidence>
<comment type="caution">
    <text evidence="3">The sequence shown here is derived from an EMBL/GenBank/DDBJ whole genome shotgun (WGS) entry which is preliminary data.</text>
</comment>
<evidence type="ECO:0000256" key="2">
    <source>
        <dbReference type="SAM" id="Phobius"/>
    </source>
</evidence>
<evidence type="ECO:0000256" key="1">
    <source>
        <dbReference type="SAM" id="MobiDB-lite"/>
    </source>
</evidence>
<sequence>MTIIAIPPLAQALPEMRDGLNLLVVGTVFASFLIPVAVLLFFFTPVTIWRSPLFVLNVLAIILGLALQIIYIYVIINTTLIRAVPTGMVIMIVAMNFLVPICVQGILLVRLVGVYPPTANSRKQNLLIYIPVTVFKIARLVNAALATRDLINHEPDSLGVIVAAQIVWGTKYVKVEWFLQLFDDMFVSGLFVYKLYVSVMTRKEAGIDTGHSESGANYSWAQRIRTLYYIAVSNFVFPILFNIAEIAIIFYDSNFFHGAMVVTVNCYVTIIGVILATIWAQGSKRGKPHAGAARGGSRGHRTTTVLGSLQFASRHVESQMPDGDDDDEEFEDGPPRGKQARGQAMREVPSGESTPKEKSVFFQSVGGSTVITRGTVDEEAEPEEKRVCESSSCNGSITAPEPSPEPEPELHNTAAGEDEPEKRAESALGSLTSLHGRESPRCCMDVEDDPISFAV</sequence>
<organism evidence="3 4">
    <name type="scientific">Ganoderma sinense ZZ0214-1</name>
    <dbReference type="NCBI Taxonomy" id="1077348"/>
    <lineage>
        <taxon>Eukaryota</taxon>
        <taxon>Fungi</taxon>
        <taxon>Dikarya</taxon>
        <taxon>Basidiomycota</taxon>
        <taxon>Agaricomycotina</taxon>
        <taxon>Agaricomycetes</taxon>
        <taxon>Polyporales</taxon>
        <taxon>Polyporaceae</taxon>
        <taxon>Ganoderma</taxon>
    </lineage>
</organism>
<feature type="transmembrane region" description="Helical" evidence="2">
    <location>
        <begin position="88"/>
        <end position="114"/>
    </location>
</feature>
<feature type="transmembrane region" description="Helical" evidence="2">
    <location>
        <begin position="256"/>
        <end position="280"/>
    </location>
</feature>
<feature type="transmembrane region" description="Helical" evidence="2">
    <location>
        <begin position="177"/>
        <end position="196"/>
    </location>
</feature>
<proteinExistence type="predicted"/>
<keyword evidence="2" id="KW-1133">Transmembrane helix</keyword>
<dbReference type="AlphaFoldDB" id="A0A2G8RYI3"/>
<accession>A0A2G8RYI3</accession>
<feature type="transmembrane region" description="Helical" evidence="2">
    <location>
        <begin position="126"/>
        <end position="145"/>
    </location>
</feature>
<gene>
    <name evidence="3" type="ORF">GSI_12134</name>
</gene>
<feature type="transmembrane region" description="Helical" evidence="2">
    <location>
        <begin position="20"/>
        <end position="42"/>
    </location>
</feature>
<feature type="compositionally biased region" description="Acidic residues" evidence="1">
    <location>
        <begin position="445"/>
        <end position="455"/>
    </location>
</feature>
<feature type="compositionally biased region" description="Acidic residues" evidence="1">
    <location>
        <begin position="322"/>
        <end position="332"/>
    </location>
</feature>
<dbReference type="OrthoDB" id="2548432at2759"/>
<dbReference type="Proteomes" id="UP000230002">
    <property type="component" value="Unassembled WGS sequence"/>
</dbReference>
<evidence type="ECO:0000313" key="4">
    <source>
        <dbReference type="Proteomes" id="UP000230002"/>
    </source>
</evidence>
<feature type="transmembrane region" description="Helical" evidence="2">
    <location>
        <begin position="227"/>
        <end position="250"/>
    </location>
</feature>
<keyword evidence="4" id="KW-1185">Reference proteome</keyword>
<dbReference type="EMBL" id="AYKW01000045">
    <property type="protein sequence ID" value="PIL26378.1"/>
    <property type="molecule type" value="Genomic_DNA"/>
</dbReference>
<feature type="compositionally biased region" description="Polar residues" evidence="1">
    <location>
        <begin position="361"/>
        <end position="372"/>
    </location>
</feature>
<reference evidence="3 4" key="1">
    <citation type="journal article" date="2015" name="Sci. Rep.">
        <title>Chromosome-level genome map provides insights into diverse defense mechanisms in the medicinal fungus Ganoderma sinense.</title>
        <authorList>
            <person name="Zhu Y."/>
            <person name="Xu J."/>
            <person name="Sun C."/>
            <person name="Zhou S."/>
            <person name="Xu H."/>
            <person name="Nelson D.R."/>
            <person name="Qian J."/>
            <person name="Song J."/>
            <person name="Luo H."/>
            <person name="Xiang L."/>
            <person name="Li Y."/>
            <person name="Xu Z."/>
            <person name="Ji A."/>
            <person name="Wang L."/>
            <person name="Lu S."/>
            <person name="Hayward A."/>
            <person name="Sun W."/>
            <person name="Li X."/>
            <person name="Schwartz D.C."/>
            <person name="Wang Y."/>
            <person name="Chen S."/>
        </authorList>
    </citation>
    <scope>NUCLEOTIDE SEQUENCE [LARGE SCALE GENOMIC DNA]</scope>
    <source>
        <strain evidence="3 4">ZZ0214-1</strain>
    </source>
</reference>